<gene>
    <name evidence="6" type="primary">soj_5</name>
    <name evidence="6" type="ORF">ERS852476_03590</name>
</gene>
<evidence type="ECO:0000313" key="6">
    <source>
        <dbReference type="EMBL" id="CUO67255.1"/>
    </source>
</evidence>
<protein>
    <recommendedName>
        <fullName evidence="4">Sporulation initiation inhibitor protein Soj</fullName>
    </recommendedName>
</protein>
<dbReference type="GeneID" id="75079504"/>
<accession>A0A174H363</accession>
<evidence type="ECO:0000256" key="1">
    <source>
        <dbReference type="ARBA" id="ARBA00006976"/>
    </source>
</evidence>
<name>A0A174H363_9FIRM</name>
<dbReference type="Gene3D" id="3.40.50.300">
    <property type="entry name" value="P-loop containing nucleotide triphosphate hydrolases"/>
    <property type="match status" value="1"/>
</dbReference>
<dbReference type="PANTHER" id="PTHR13696:SF52">
    <property type="entry name" value="PARA FAMILY PROTEIN CT_582"/>
    <property type="match status" value="1"/>
</dbReference>
<evidence type="ECO:0000256" key="2">
    <source>
        <dbReference type="ARBA" id="ARBA00049360"/>
    </source>
</evidence>
<comment type="catalytic activity">
    <reaction evidence="2">
        <text>ATP + H2O = ADP + phosphate + H(+)</text>
        <dbReference type="Rhea" id="RHEA:13065"/>
        <dbReference type="ChEBI" id="CHEBI:15377"/>
        <dbReference type="ChEBI" id="CHEBI:15378"/>
        <dbReference type="ChEBI" id="CHEBI:30616"/>
        <dbReference type="ChEBI" id="CHEBI:43474"/>
        <dbReference type="ChEBI" id="CHEBI:456216"/>
    </reaction>
</comment>
<dbReference type="PIRSF" id="PIRSF009320">
    <property type="entry name" value="Nuc_binding_HP_1000"/>
    <property type="match status" value="1"/>
</dbReference>
<dbReference type="CDD" id="cd02042">
    <property type="entry name" value="ParAB_family"/>
    <property type="match status" value="1"/>
</dbReference>
<dbReference type="AlphaFoldDB" id="A0A174H363"/>
<evidence type="ECO:0000256" key="4">
    <source>
        <dbReference type="ARBA" id="ARBA00071824"/>
    </source>
</evidence>
<dbReference type="InterPro" id="IPR050678">
    <property type="entry name" value="DNA_Partitioning_ATPase"/>
</dbReference>
<dbReference type="FunFam" id="3.40.50.300:FF:000285">
    <property type="entry name" value="Sporulation initiation inhibitor Soj"/>
    <property type="match status" value="1"/>
</dbReference>
<proteinExistence type="inferred from homology"/>
<evidence type="ECO:0000256" key="3">
    <source>
        <dbReference type="ARBA" id="ARBA00062323"/>
    </source>
</evidence>
<dbReference type="Proteomes" id="UP000095645">
    <property type="component" value="Unassembled WGS sequence"/>
</dbReference>
<organism evidence="6 7">
    <name type="scientific">Blautia obeum</name>
    <dbReference type="NCBI Taxonomy" id="40520"/>
    <lineage>
        <taxon>Bacteria</taxon>
        <taxon>Bacillati</taxon>
        <taxon>Bacillota</taxon>
        <taxon>Clostridia</taxon>
        <taxon>Lachnospirales</taxon>
        <taxon>Lachnospiraceae</taxon>
        <taxon>Blautia</taxon>
    </lineage>
</organism>
<dbReference type="Pfam" id="PF13614">
    <property type="entry name" value="AAA_31"/>
    <property type="match status" value="1"/>
</dbReference>
<feature type="domain" description="AAA" evidence="5">
    <location>
        <begin position="3"/>
        <end position="183"/>
    </location>
</feature>
<evidence type="ECO:0000259" key="5">
    <source>
        <dbReference type="Pfam" id="PF13614"/>
    </source>
</evidence>
<dbReference type="PANTHER" id="PTHR13696">
    <property type="entry name" value="P-LOOP CONTAINING NUCLEOSIDE TRIPHOSPHATE HYDROLASE"/>
    <property type="match status" value="1"/>
</dbReference>
<dbReference type="EMBL" id="CYZP01000052">
    <property type="protein sequence ID" value="CUO67255.1"/>
    <property type="molecule type" value="Genomic_DNA"/>
</dbReference>
<dbReference type="InterPro" id="IPR027417">
    <property type="entry name" value="P-loop_NTPase"/>
</dbReference>
<evidence type="ECO:0000313" key="7">
    <source>
        <dbReference type="Proteomes" id="UP000095645"/>
    </source>
</evidence>
<comment type="similarity">
    <text evidence="1">Belongs to the ParA family.</text>
</comment>
<sequence length="261" mass="28707">MARIISIVNQKGGTGKSACTANLAVGLAQKNMKVLIVDADPQSDVSAGFGYRDCDDSNETLTALMDAVMKDEDIPSECFIRHQAEGIDIICSNIGLAGTEVQLVNAMSREYVLKQILYGIKDQYDVVIIDCMPSLGMITINALAASDEVLIPVEASYLPIKGLQQLLKTIGKVRKQINPKLQVGGILFTMVDAHTNDARNNMELLRNVYGSQIHIFDNYIPFSVRMKEAVREGQSIFSYDPKGKATEAYRRVTEEVLKDAI</sequence>
<comment type="subunit">
    <text evidence="3">Dimerizes in the presence of ATP but not ADP; ATP-binding is required for double-stranded (ds)DNA-binding. Interacts with DnaA.</text>
</comment>
<reference evidence="6 7" key="1">
    <citation type="submission" date="2015-09" db="EMBL/GenBank/DDBJ databases">
        <authorList>
            <consortium name="Pathogen Informatics"/>
        </authorList>
    </citation>
    <scope>NUCLEOTIDE SEQUENCE [LARGE SCALE GENOMIC DNA]</scope>
    <source>
        <strain evidence="6 7">2789STDY5834861</strain>
    </source>
</reference>
<dbReference type="InterPro" id="IPR025669">
    <property type="entry name" value="AAA_dom"/>
</dbReference>
<dbReference type="RefSeq" id="WP_008703831.1">
    <property type="nucleotide sequence ID" value="NZ_CYZP01000052.1"/>
</dbReference>
<dbReference type="SUPFAM" id="SSF52540">
    <property type="entry name" value="P-loop containing nucleoside triphosphate hydrolases"/>
    <property type="match status" value="1"/>
</dbReference>